<dbReference type="InterPro" id="IPR006440">
    <property type="entry name" value="Doc"/>
</dbReference>
<accession>A0ABP9FMN1</accession>
<proteinExistence type="predicted"/>
<protein>
    <submittedName>
        <fullName evidence="2">Type II toxin-antitoxin system death-on-curing family toxin</fullName>
    </submittedName>
</protein>
<name>A0ABP9FMN1_9SPHI</name>
<dbReference type="NCBIfam" id="TIGR01550">
    <property type="entry name" value="DOC_P1"/>
    <property type="match status" value="1"/>
</dbReference>
<feature type="domain" description="Fido" evidence="1">
    <location>
        <begin position="2"/>
        <end position="120"/>
    </location>
</feature>
<dbReference type="Gene3D" id="1.20.120.1870">
    <property type="entry name" value="Fic/DOC protein, Fido domain"/>
    <property type="match status" value="1"/>
</dbReference>
<dbReference type="PANTHER" id="PTHR39426:SF1">
    <property type="entry name" value="HOMOLOGY TO DEATH-ON-CURING PROTEIN OF PHAGE P1"/>
    <property type="match status" value="1"/>
</dbReference>
<dbReference type="RefSeq" id="WP_345329684.1">
    <property type="nucleotide sequence ID" value="NZ_BAABJI010000001.1"/>
</dbReference>
<dbReference type="SUPFAM" id="SSF140931">
    <property type="entry name" value="Fic-like"/>
    <property type="match status" value="1"/>
</dbReference>
<dbReference type="PANTHER" id="PTHR39426">
    <property type="entry name" value="HOMOLOGY TO DEATH-ON-CURING PROTEIN OF PHAGE P1"/>
    <property type="match status" value="1"/>
</dbReference>
<evidence type="ECO:0000313" key="3">
    <source>
        <dbReference type="Proteomes" id="UP001501436"/>
    </source>
</evidence>
<reference evidence="3" key="1">
    <citation type="journal article" date="2019" name="Int. J. Syst. Evol. Microbiol.">
        <title>The Global Catalogue of Microorganisms (GCM) 10K type strain sequencing project: providing services to taxonomists for standard genome sequencing and annotation.</title>
        <authorList>
            <consortium name="The Broad Institute Genomics Platform"/>
            <consortium name="The Broad Institute Genome Sequencing Center for Infectious Disease"/>
            <person name="Wu L."/>
            <person name="Ma J."/>
        </authorList>
    </citation>
    <scope>NUCLEOTIDE SEQUENCE [LARGE SCALE GENOMIC DNA]</scope>
    <source>
        <strain evidence="3">JCM 18283</strain>
    </source>
</reference>
<dbReference type="InterPro" id="IPR036597">
    <property type="entry name" value="Fido-like_dom_sf"/>
</dbReference>
<evidence type="ECO:0000259" key="1">
    <source>
        <dbReference type="PROSITE" id="PS51459"/>
    </source>
</evidence>
<organism evidence="2 3">
    <name type="scientific">Mucilaginibacter defluvii</name>
    <dbReference type="NCBI Taxonomy" id="1196019"/>
    <lineage>
        <taxon>Bacteria</taxon>
        <taxon>Pseudomonadati</taxon>
        <taxon>Bacteroidota</taxon>
        <taxon>Sphingobacteriia</taxon>
        <taxon>Sphingobacteriales</taxon>
        <taxon>Sphingobacteriaceae</taxon>
        <taxon>Mucilaginibacter</taxon>
    </lineage>
</organism>
<gene>
    <name evidence="2" type="ORF">GCM10023313_08530</name>
</gene>
<dbReference type="PROSITE" id="PS51459">
    <property type="entry name" value="FIDO"/>
    <property type="match status" value="1"/>
</dbReference>
<keyword evidence="3" id="KW-1185">Reference proteome</keyword>
<dbReference type="InterPro" id="IPR003812">
    <property type="entry name" value="Fido"/>
</dbReference>
<sequence length="127" mass="14374">MISFQSAVRIHNRLIDEFGGSKGVREDSLLESALSRPFATFDGIDLYPTAIDKAAAIFESLIINHPFMDGNKRIAYVMMEILLRLDGLYLHPSETEKYKFVISASTGETRFDEIKKWIVANTQTISK</sequence>
<comment type="caution">
    <text evidence="2">The sequence shown here is derived from an EMBL/GenBank/DDBJ whole genome shotgun (WGS) entry which is preliminary data.</text>
</comment>
<dbReference type="Pfam" id="PF02661">
    <property type="entry name" value="Fic"/>
    <property type="match status" value="1"/>
</dbReference>
<dbReference type="EMBL" id="BAABJI010000001">
    <property type="protein sequence ID" value="GAA4907940.1"/>
    <property type="molecule type" value="Genomic_DNA"/>
</dbReference>
<evidence type="ECO:0000313" key="2">
    <source>
        <dbReference type="EMBL" id="GAA4907940.1"/>
    </source>
</evidence>
<dbReference type="Proteomes" id="UP001501436">
    <property type="component" value="Unassembled WGS sequence"/>
</dbReference>
<dbReference type="InterPro" id="IPR053737">
    <property type="entry name" value="Type_II_TA_Toxin"/>
</dbReference>